<feature type="transmembrane region" description="Helical" evidence="6">
    <location>
        <begin position="41"/>
        <end position="63"/>
    </location>
</feature>
<comment type="subcellular location">
    <subcellularLocation>
        <location evidence="1">Cell membrane</location>
        <topology evidence="1">Multi-pass membrane protein</topology>
    </subcellularLocation>
</comment>
<organism evidence="7 8">
    <name type="scientific">Pseudomonas fluorescens</name>
    <dbReference type="NCBI Taxonomy" id="294"/>
    <lineage>
        <taxon>Bacteria</taxon>
        <taxon>Pseudomonadati</taxon>
        <taxon>Pseudomonadota</taxon>
        <taxon>Gammaproteobacteria</taxon>
        <taxon>Pseudomonadales</taxon>
        <taxon>Pseudomonadaceae</taxon>
        <taxon>Pseudomonas</taxon>
    </lineage>
</organism>
<keyword evidence="3 6" id="KW-0812">Transmembrane</keyword>
<sequence length="94" mass="10474">MRALIYSRESLVWLVLMTITLCSWLLAWSHGQLLPNVRIEAVVIIALAFIKARLVLIHFMEAAHAPLQLRLPCEAWILLSGSVLIVLETGLTAA</sequence>
<dbReference type="GO" id="GO:0005886">
    <property type="term" value="C:plasma membrane"/>
    <property type="evidence" value="ECO:0007669"/>
    <property type="project" value="UniProtKB-SubCell"/>
</dbReference>
<name>A0A8H2NTZ2_PSEFL</name>
<evidence type="ECO:0000313" key="8">
    <source>
        <dbReference type="Proteomes" id="UP000325723"/>
    </source>
</evidence>
<gene>
    <name evidence="7" type="ORF">PS900_03834</name>
</gene>
<evidence type="ECO:0000313" key="7">
    <source>
        <dbReference type="EMBL" id="VVP20663.1"/>
    </source>
</evidence>
<dbReference type="RefSeq" id="WP_150758626.1">
    <property type="nucleotide sequence ID" value="NZ_CABVIE010000012.1"/>
</dbReference>
<keyword evidence="2" id="KW-1003">Cell membrane</keyword>
<evidence type="ECO:0000256" key="6">
    <source>
        <dbReference type="SAM" id="Phobius"/>
    </source>
</evidence>
<evidence type="ECO:0000256" key="2">
    <source>
        <dbReference type="ARBA" id="ARBA00022475"/>
    </source>
</evidence>
<reference evidence="7 8" key="1">
    <citation type="submission" date="2019-09" db="EMBL/GenBank/DDBJ databases">
        <authorList>
            <person name="Chandra G."/>
            <person name="Truman W A."/>
        </authorList>
    </citation>
    <scope>NUCLEOTIDE SEQUENCE [LARGE SCALE GENOMIC DNA]</scope>
    <source>
        <strain evidence="7">PS900</strain>
    </source>
</reference>
<evidence type="ECO:0008006" key="9">
    <source>
        <dbReference type="Google" id="ProtNLM"/>
    </source>
</evidence>
<evidence type="ECO:0000256" key="3">
    <source>
        <dbReference type="ARBA" id="ARBA00022692"/>
    </source>
</evidence>
<comment type="caution">
    <text evidence="7">The sequence shown here is derived from an EMBL/GenBank/DDBJ whole genome shotgun (WGS) entry which is preliminary data.</text>
</comment>
<evidence type="ECO:0000256" key="1">
    <source>
        <dbReference type="ARBA" id="ARBA00004651"/>
    </source>
</evidence>
<protein>
    <recommendedName>
        <fullName evidence="9">Cytochrome C oxidase subunit IV</fullName>
    </recommendedName>
</protein>
<evidence type="ECO:0000256" key="4">
    <source>
        <dbReference type="ARBA" id="ARBA00022989"/>
    </source>
</evidence>
<proteinExistence type="predicted"/>
<dbReference type="Proteomes" id="UP000325723">
    <property type="component" value="Unassembled WGS sequence"/>
</dbReference>
<dbReference type="AlphaFoldDB" id="A0A8H2NTZ2"/>
<feature type="transmembrane region" description="Helical" evidence="6">
    <location>
        <begin position="12"/>
        <end position="29"/>
    </location>
</feature>
<accession>A0A8H2NTZ2</accession>
<keyword evidence="5 6" id="KW-0472">Membrane</keyword>
<keyword evidence="4 6" id="KW-1133">Transmembrane helix</keyword>
<dbReference type="InterPro" id="IPR005171">
    <property type="entry name" value="Cyt_c_oxidase_su4_prok"/>
</dbReference>
<evidence type="ECO:0000256" key="5">
    <source>
        <dbReference type="ARBA" id="ARBA00023136"/>
    </source>
</evidence>
<dbReference type="EMBL" id="CABVIE010000012">
    <property type="protein sequence ID" value="VVP20663.1"/>
    <property type="molecule type" value="Genomic_DNA"/>
</dbReference>
<dbReference type="Pfam" id="PF03626">
    <property type="entry name" value="COX4_pro"/>
    <property type="match status" value="1"/>
</dbReference>